<evidence type="ECO:0000313" key="3">
    <source>
        <dbReference type="EMBL" id="CAH0030323.1"/>
    </source>
</evidence>
<feature type="coiled-coil region" evidence="1">
    <location>
        <begin position="298"/>
        <end position="325"/>
    </location>
</feature>
<feature type="region of interest" description="Disordered" evidence="2">
    <location>
        <begin position="622"/>
        <end position="645"/>
    </location>
</feature>
<comment type="caution">
    <text evidence="3">The sequence shown here is derived from an EMBL/GenBank/DDBJ whole genome shotgun (WGS) entry which is preliminary data.</text>
</comment>
<feature type="region of interest" description="Disordered" evidence="2">
    <location>
        <begin position="1"/>
        <end position="109"/>
    </location>
</feature>
<evidence type="ECO:0000256" key="2">
    <source>
        <dbReference type="SAM" id="MobiDB-lite"/>
    </source>
</evidence>
<dbReference type="AlphaFoldDB" id="A0A9N9VU15"/>
<sequence length="645" mass="73697">MNMNPASSSDPLQISKTRVTKGEEPAEQQDCFTFEPTPERSPVPNQAPEANPIAPQRRKVPTRKLGRRRNNLPLVKLDRKNRRHNLPQDKLNHKNRRQNSPLDRLDRKNHRHNVLLDKLDRKKTRRQKIEWKKTLLLQQFSNELRIAKSDLETCQKQEQALRQSEAHAYAQAREFENALKTEKSMHTQAESQLSAARQEASTLRQAAVNAHAQAVQLEKALDDERHFHAETESKLSATQQDAEAFCQSAANAHAQAGQFEKVLNDERHFHTKTKSELSGARQEVTALRQDQVKARHDRNMMRKEMKEKQVILNEALEERDKAKEMAASTRQGQLKAISELNKAMRLNQGSDQSTDSQLVQKMVGLRNNIRDWSLTYFITESENLPRPSNQDMKNLDEIGLESVMRKDFLERSLQDSTIRPTVARSVLWGFLQRDVFRQYLWVMKPYSRWVRDTHQYLSSKMMTKYSQDSDEKSQKFNIWRANGSAMFSQAPRPGQKRVLRNRIITQLVTTTILLLKPLLASQDQKDAEDELYQIMDQALALDEELCRQVANLSVRYLENSLGLVGAHFNPQTMTTEIGSKDATAEDVVSVVLAPALVKRGNSAGNDFDKQIILVPMEVTCQPAEPKPAPRASPILVQTSTPSPGA</sequence>
<dbReference type="Proteomes" id="UP000696573">
    <property type="component" value="Unassembled WGS sequence"/>
</dbReference>
<reference evidence="3" key="1">
    <citation type="submission" date="2021-10" db="EMBL/GenBank/DDBJ databases">
        <authorList>
            <person name="Piombo E."/>
        </authorList>
    </citation>
    <scope>NUCLEOTIDE SEQUENCE</scope>
</reference>
<keyword evidence="1" id="KW-0175">Coiled coil</keyword>
<feature type="compositionally biased region" description="Basic residues" evidence="2">
    <location>
        <begin position="56"/>
        <end position="70"/>
    </location>
</feature>
<accession>A0A9N9VU15</accession>
<feature type="compositionally biased region" description="Polar residues" evidence="2">
    <location>
        <begin position="635"/>
        <end position="645"/>
    </location>
</feature>
<protein>
    <submittedName>
        <fullName evidence="3">Uncharacterized protein</fullName>
    </submittedName>
</protein>
<name>A0A9N9VU15_9HYPO</name>
<evidence type="ECO:0000313" key="4">
    <source>
        <dbReference type="Proteomes" id="UP000696573"/>
    </source>
</evidence>
<evidence type="ECO:0000256" key="1">
    <source>
        <dbReference type="SAM" id="Coils"/>
    </source>
</evidence>
<organism evidence="3 4">
    <name type="scientific">Clonostachys rhizophaga</name>
    <dbReference type="NCBI Taxonomy" id="160324"/>
    <lineage>
        <taxon>Eukaryota</taxon>
        <taxon>Fungi</taxon>
        <taxon>Dikarya</taxon>
        <taxon>Ascomycota</taxon>
        <taxon>Pezizomycotina</taxon>
        <taxon>Sordariomycetes</taxon>
        <taxon>Hypocreomycetidae</taxon>
        <taxon>Hypocreales</taxon>
        <taxon>Bionectriaceae</taxon>
        <taxon>Clonostachys</taxon>
    </lineage>
</organism>
<keyword evidence="4" id="KW-1185">Reference proteome</keyword>
<feature type="compositionally biased region" description="Polar residues" evidence="2">
    <location>
        <begin position="1"/>
        <end position="17"/>
    </location>
</feature>
<proteinExistence type="predicted"/>
<dbReference type="OrthoDB" id="5213630at2759"/>
<gene>
    <name evidence="3" type="ORF">CRHIZ90672A_00003383</name>
</gene>
<dbReference type="EMBL" id="CABFNQ020000740">
    <property type="protein sequence ID" value="CAH0030323.1"/>
    <property type="molecule type" value="Genomic_DNA"/>
</dbReference>